<sequence length="90" mass="10124">MNKDAEKLVPLLMLMKVNSKEWMGEIMSSGSSLKDVMVVNCSKLAPKGLSRNILTQQNVLFLYSYLVSHILQLQEKEEKSVCVCVCVCEV</sequence>
<dbReference type="EMBL" id="REGN01001550">
    <property type="protein sequence ID" value="RNA33942.1"/>
    <property type="molecule type" value="Genomic_DNA"/>
</dbReference>
<dbReference type="AlphaFoldDB" id="A0A3M7SDR3"/>
<organism evidence="1 2">
    <name type="scientific">Brachionus plicatilis</name>
    <name type="common">Marine rotifer</name>
    <name type="synonym">Brachionus muelleri</name>
    <dbReference type="NCBI Taxonomy" id="10195"/>
    <lineage>
        <taxon>Eukaryota</taxon>
        <taxon>Metazoa</taxon>
        <taxon>Spiralia</taxon>
        <taxon>Gnathifera</taxon>
        <taxon>Rotifera</taxon>
        <taxon>Eurotatoria</taxon>
        <taxon>Monogononta</taxon>
        <taxon>Pseudotrocha</taxon>
        <taxon>Ploima</taxon>
        <taxon>Brachionidae</taxon>
        <taxon>Brachionus</taxon>
    </lineage>
</organism>
<proteinExistence type="predicted"/>
<comment type="caution">
    <text evidence="1">The sequence shown here is derived from an EMBL/GenBank/DDBJ whole genome shotgun (WGS) entry which is preliminary data.</text>
</comment>
<dbReference type="Proteomes" id="UP000276133">
    <property type="component" value="Unassembled WGS sequence"/>
</dbReference>
<evidence type="ECO:0000313" key="1">
    <source>
        <dbReference type="EMBL" id="RNA33942.1"/>
    </source>
</evidence>
<name>A0A3M7SDR3_BRAPC</name>
<gene>
    <name evidence="1" type="ORF">BpHYR1_017642</name>
</gene>
<reference evidence="1 2" key="1">
    <citation type="journal article" date="2018" name="Sci. Rep.">
        <title>Genomic signatures of local adaptation to the degree of environmental predictability in rotifers.</title>
        <authorList>
            <person name="Franch-Gras L."/>
            <person name="Hahn C."/>
            <person name="Garcia-Roger E.M."/>
            <person name="Carmona M.J."/>
            <person name="Serra M."/>
            <person name="Gomez A."/>
        </authorList>
    </citation>
    <scope>NUCLEOTIDE SEQUENCE [LARGE SCALE GENOMIC DNA]</scope>
    <source>
        <strain evidence="1">HYR1</strain>
    </source>
</reference>
<keyword evidence="2" id="KW-1185">Reference proteome</keyword>
<protein>
    <submittedName>
        <fullName evidence="1">Uncharacterized protein</fullName>
    </submittedName>
</protein>
<accession>A0A3M7SDR3</accession>
<evidence type="ECO:0000313" key="2">
    <source>
        <dbReference type="Proteomes" id="UP000276133"/>
    </source>
</evidence>